<evidence type="ECO:0008006" key="5">
    <source>
        <dbReference type="Google" id="ProtNLM"/>
    </source>
</evidence>
<proteinExistence type="predicted"/>
<feature type="domain" description="Microcystin LR degradation protein MlrC N-terminal" evidence="2">
    <location>
        <begin position="2"/>
        <end position="202"/>
    </location>
</feature>
<protein>
    <recommendedName>
        <fullName evidence="5">Microcystin degradation protein MlrC</fullName>
    </recommendedName>
</protein>
<dbReference type="InterPro" id="IPR010799">
    <property type="entry name" value="MlrC_C"/>
</dbReference>
<evidence type="ECO:0000313" key="3">
    <source>
        <dbReference type="EMBL" id="GBG06906.1"/>
    </source>
</evidence>
<feature type="domain" description="Microcystin LR degradation protein MlrC C-terminal" evidence="1">
    <location>
        <begin position="215"/>
        <end position="396"/>
    </location>
</feature>
<evidence type="ECO:0000259" key="1">
    <source>
        <dbReference type="Pfam" id="PF07171"/>
    </source>
</evidence>
<dbReference type="InterPro" id="IPR015995">
    <property type="entry name" value="MlrC_N"/>
</dbReference>
<reference evidence="3 4" key="1">
    <citation type="submission" date="2017-08" db="EMBL/GenBank/DDBJ databases">
        <title>Substantial Increase in Enzyme Production by Combined Drug-Resistance Mutations in Paenibacillus agaridevorans.</title>
        <authorList>
            <person name="Tanaka Y."/>
            <person name="Funane K."/>
            <person name="Hosaka T."/>
            <person name="Shiwa Y."/>
            <person name="Fujita N."/>
            <person name="Miyazaki T."/>
            <person name="Yoshikawa H."/>
            <person name="Murakami K."/>
            <person name="Kasahara K."/>
            <person name="Inaoka T."/>
            <person name="Hiraga Y."/>
            <person name="Ochi K."/>
        </authorList>
    </citation>
    <scope>NUCLEOTIDE SEQUENCE [LARGE SCALE GENOMIC DNA]</scope>
    <source>
        <strain evidence="3 4">T-3040</strain>
    </source>
</reference>
<accession>A0A2R5EJV9</accession>
<evidence type="ECO:0000313" key="4">
    <source>
        <dbReference type="Proteomes" id="UP000245202"/>
    </source>
</evidence>
<evidence type="ECO:0000259" key="2">
    <source>
        <dbReference type="Pfam" id="PF07364"/>
    </source>
</evidence>
<gene>
    <name evidence="3" type="ORF">PAT3040_01448</name>
</gene>
<organism evidence="3 4">
    <name type="scientific">Paenibacillus agaridevorans</name>
    <dbReference type="NCBI Taxonomy" id="171404"/>
    <lineage>
        <taxon>Bacteria</taxon>
        <taxon>Bacillati</taxon>
        <taxon>Bacillota</taxon>
        <taxon>Bacilli</taxon>
        <taxon>Bacillales</taxon>
        <taxon>Paenibacillaceae</taxon>
        <taxon>Paenibacillus</taxon>
    </lineage>
</organism>
<name>A0A2R5EJV9_9BACL</name>
<keyword evidence="4" id="KW-1185">Reference proteome</keyword>
<dbReference type="EMBL" id="BDQX01000063">
    <property type="protein sequence ID" value="GBG06906.1"/>
    <property type="molecule type" value="Genomic_DNA"/>
</dbReference>
<dbReference type="Pfam" id="PF07364">
    <property type="entry name" value="DUF1485"/>
    <property type="match status" value="1"/>
</dbReference>
<dbReference type="AlphaFoldDB" id="A0A2R5EJV9"/>
<dbReference type="Proteomes" id="UP000245202">
    <property type="component" value="Unassembled WGS sequence"/>
</dbReference>
<dbReference type="Pfam" id="PF07171">
    <property type="entry name" value="MlrC_C"/>
    <property type="match status" value="1"/>
</dbReference>
<sequence length="412" mass="44651">MLIERLEGLPACDGVLFALHGSWVAEDSDDADGEIVTLIRNQVGADVPIVITLDSHANVTQTIMDQADALVAYRTFPHADYADTGYRAANMLFSMMDKSIKPYMHHVKIPLILPAEAHTTSVDPMKGLWLEADRGRQNGASLETSLLIVQPWLDVAELGCTVVVVGRDAAKAEKEAKRLAALLWSRRQQFQVNLWHVEQIIEVMRKQKPAGPVIVSDSADSPGAGSPGDSNAVLRQLLQFGDELRFTCLLSMVDGHAAKLAADKGAGQSVTLSVGHSKSIEYGQPVEIQGTVEHVSSEGSFTFGGGTVSNMKAFMGHCAVIRIGSIHLLLMEHPTFTGDPAMYRSVGLEPLEADFVLVKSASQFRAEYERIANGGIYIVDTPGASTANLLELAFKKAPRPLFPLDECLDYIV</sequence>
<comment type="caution">
    <text evidence="3">The sequence shown here is derived from an EMBL/GenBank/DDBJ whole genome shotgun (WGS) entry which is preliminary data.</text>
</comment>